<protein>
    <submittedName>
        <fullName evidence="2">Uncharacterized protein</fullName>
    </submittedName>
</protein>
<reference evidence="3" key="1">
    <citation type="journal article" date="2023" name="Commun. Biol.">
        <title>Genome analysis of Parmales, the sister group of diatoms, reveals the evolutionary specialization of diatoms from phago-mixotrophs to photoautotrophs.</title>
        <authorList>
            <person name="Ban H."/>
            <person name="Sato S."/>
            <person name="Yoshikawa S."/>
            <person name="Yamada K."/>
            <person name="Nakamura Y."/>
            <person name="Ichinomiya M."/>
            <person name="Sato N."/>
            <person name="Blanc-Mathieu R."/>
            <person name="Endo H."/>
            <person name="Kuwata A."/>
            <person name="Ogata H."/>
        </authorList>
    </citation>
    <scope>NUCLEOTIDE SEQUENCE [LARGE SCALE GENOMIC DNA]</scope>
</reference>
<evidence type="ECO:0000313" key="3">
    <source>
        <dbReference type="Proteomes" id="UP001165065"/>
    </source>
</evidence>
<feature type="compositionally biased region" description="Basic and acidic residues" evidence="1">
    <location>
        <begin position="228"/>
        <end position="248"/>
    </location>
</feature>
<feature type="compositionally biased region" description="Polar residues" evidence="1">
    <location>
        <begin position="165"/>
        <end position="175"/>
    </location>
</feature>
<feature type="region of interest" description="Disordered" evidence="1">
    <location>
        <begin position="139"/>
        <end position="181"/>
    </location>
</feature>
<feature type="region of interest" description="Disordered" evidence="1">
    <location>
        <begin position="212"/>
        <end position="282"/>
    </location>
</feature>
<feature type="compositionally biased region" description="Polar residues" evidence="1">
    <location>
        <begin position="146"/>
        <end position="158"/>
    </location>
</feature>
<feature type="compositionally biased region" description="Basic and acidic residues" evidence="1">
    <location>
        <begin position="337"/>
        <end position="374"/>
    </location>
</feature>
<accession>A0A9W7GNS9</accession>
<feature type="compositionally biased region" description="Basic and acidic residues" evidence="1">
    <location>
        <begin position="306"/>
        <end position="328"/>
    </location>
</feature>
<feature type="region of interest" description="Disordered" evidence="1">
    <location>
        <begin position="296"/>
        <end position="374"/>
    </location>
</feature>
<evidence type="ECO:0000256" key="1">
    <source>
        <dbReference type="SAM" id="MobiDB-lite"/>
    </source>
</evidence>
<sequence>MDKSPSRKVYMSSPIRIRKFTFPDKNGIRGSGGFSGGTINGREGGSGLAAAGLSIVGGAVGAMDGRERDIFSGSSGEGETDAKVDATKVNTVVHTETPQHLLQPLQAPSSSPPPPSPSTMVPHHLHLIRERTKLKVIEKARKGLRQKNSPPVTRSMSSHGVERSTGGSPSTSDVRATSAPRTMVMSKPISLVTRIQQEVATCAFEDLSKQISKSLQQRRAENEEEDEGYKKAGDGGSRRRDGKGELKLVKRKNRGRGGRGGSARGFDQDKGKQDMVVTSTSAVDIERQRLLAVARVMNNKKRQESKKKEEEEERRKSKFGDIDLDKMRQLASQRALEAQREAKSRRDKEEKAREERRIKKATERKKEQEEKERRRAEIYAINSVMREAFNNRFRQFAGNMLAGGQGGHAVVSEEMEAELEGVRQGEVGANVNFSGVGAV</sequence>
<proteinExistence type="predicted"/>
<dbReference type="OrthoDB" id="207256at2759"/>
<comment type="caution">
    <text evidence="2">The sequence shown here is derived from an EMBL/GenBank/DDBJ whole genome shotgun (WGS) entry which is preliminary data.</text>
</comment>
<evidence type="ECO:0000313" key="2">
    <source>
        <dbReference type="EMBL" id="GMI47282.1"/>
    </source>
</evidence>
<dbReference type="AlphaFoldDB" id="A0A9W7GNS9"/>
<gene>
    <name evidence="2" type="ORF">TrCOL_g9508</name>
</gene>
<keyword evidence="3" id="KW-1185">Reference proteome</keyword>
<organism evidence="2 3">
    <name type="scientific">Triparma columacea</name>
    <dbReference type="NCBI Taxonomy" id="722753"/>
    <lineage>
        <taxon>Eukaryota</taxon>
        <taxon>Sar</taxon>
        <taxon>Stramenopiles</taxon>
        <taxon>Ochrophyta</taxon>
        <taxon>Bolidophyceae</taxon>
        <taxon>Parmales</taxon>
        <taxon>Triparmaceae</taxon>
        <taxon>Triparma</taxon>
    </lineage>
</organism>
<dbReference type="EMBL" id="BRYA01000337">
    <property type="protein sequence ID" value="GMI47282.1"/>
    <property type="molecule type" value="Genomic_DNA"/>
</dbReference>
<name>A0A9W7GNS9_9STRA</name>
<feature type="region of interest" description="Disordered" evidence="1">
    <location>
        <begin position="96"/>
        <end position="121"/>
    </location>
</feature>
<dbReference type="Proteomes" id="UP001165065">
    <property type="component" value="Unassembled WGS sequence"/>
</dbReference>